<protein>
    <submittedName>
        <fullName evidence="6">Uncharacterized protein LOC111385304</fullName>
    </submittedName>
</protein>
<comment type="caution">
    <text evidence="6">The sequence shown here is derived from an EMBL/GenBank/DDBJ whole genome shotgun (WGS) entry which is preliminary data.</text>
</comment>
<evidence type="ECO:0000256" key="1">
    <source>
        <dbReference type="ARBA" id="ARBA00004123"/>
    </source>
</evidence>
<dbReference type="GO" id="GO:0003713">
    <property type="term" value="F:transcription coactivator activity"/>
    <property type="evidence" value="ECO:0007669"/>
    <property type="project" value="TreeGrafter"/>
</dbReference>
<feature type="compositionally biased region" description="Basic and acidic residues" evidence="5">
    <location>
        <begin position="181"/>
        <end position="192"/>
    </location>
</feature>
<name>A0A8S0QFV9_OLEEU</name>
<dbReference type="PANTHER" id="PTHR21277">
    <property type="entry name" value="TRANSCRIPTIONAL ADAPTER 1"/>
    <property type="match status" value="1"/>
</dbReference>
<dbReference type="OrthoDB" id="10264870at2759"/>
<evidence type="ECO:0000256" key="2">
    <source>
        <dbReference type="ARBA" id="ARBA00023015"/>
    </source>
</evidence>
<organism evidence="6 7">
    <name type="scientific">Olea europaea subsp. europaea</name>
    <dbReference type="NCBI Taxonomy" id="158383"/>
    <lineage>
        <taxon>Eukaryota</taxon>
        <taxon>Viridiplantae</taxon>
        <taxon>Streptophyta</taxon>
        <taxon>Embryophyta</taxon>
        <taxon>Tracheophyta</taxon>
        <taxon>Spermatophyta</taxon>
        <taxon>Magnoliopsida</taxon>
        <taxon>eudicotyledons</taxon>
        <taxon>Gunneridae</taxon>
        <taxon>Pentapetalae</taxon>
        <taxon>asterids</taxon>
        <taxon>lamiids</taxon>
        <taxon>Lamiales</taxon>
        <taxon>Oleaceae</taxon>
        <taxon>Oleeae</taxon>
        <taxon>Olea</taxon>
    </lineage>
</organism>
<dbReference type="Gramene" id="OE9A066842T1">
    <property type="protein sequence ID" value="OE9A066842C1"/>
    <property type="gene ID" value="OE9A066842"/>
</dbReference>
<evidence type="ECO:0000313" key="7">
    <source>
        <dbReference type="Proteomes" id="UP000594638"/>
    </source>
</evidence>
<keyword evidence="2" id="KW-0805">Transcription regulation</keyword>
<evidence type="ECO:0000313" key="6">
    <source>
        <dbReference type="EMBL" id="CAA2964343.1"/>
    </source>
</evidence>
<evidence type="ECO:0000256" key="3">
    <source>
        <dbReference type="ARBA" id="ARBA00023163"/>
    </source>
</evidence>
<accession>A0A8S0QFV9</accession>
<dbReference type="AlphaFoldDB" id="A0A8S0QFV9"/>
<dbReference type="GO" id="GO:0000124">
    <property type="term" value="C:SAGA complex"/>
    <property type="evidence" value="ECO:0007669"/>
    <property type="project" value="TreeGrafter"/>
</dbReference>
<dbReference type="Pfam" id="PF12767">
    <property type="entry name" value="SAGA-Tad1"/>
    <property type="match status" value="1"/>
</dbReference>
<dbReference type="GO" id="GO:0005634">
    <property type="term" value="C:nucleus"/>
    <property type="evidence" value="ECO:0007669"/>
    <property type="project" value="UniProtKB-SubCell"/>
</dbReference>
<feature type="region of interest" description="Disordered" evidence="5">
    <location>
        <begin position="176"/>
        <end position="209"/>
    </location>
</feature>
<dbReference type="InterPro" id="IPR024738">
    <property type="entry name" value="Hfi1/Tada1"/>
</dbReference>
<gene>
    <name evidence="6" type="ORF">OLEA9_A066842</name>
</gene>
<reference evidence="6 7" key="1">
    <citation type="submission" date="2019-12" db="EMBL/GenBank/DDBJ databases">
        <authorList>
            <person name="Alioto T."/>
            <person name="Alioto T."/>
            <person name="Gomez Garrido J."/>
        </authorList>
    </citation>
    <scope>NUCLEOTIDE SEQUENCE [LARGE SCALE GENOMIC DNA]</scope>
</reference>
<dbReference type="PANTHER" id="PTHR21277:SF5">
    <property type="entry name" value="TRANSCRIPTIONAL ADAPTER 1"/>
    <property type="match status" value="1"/>
</dbReference>
<evidence type="ECO:0000256" key="5">
    <source>
        <dbReference type="SAM" id="MobiDB-lite"/>
    </source>
</evidence>
<keyword evidence="3" id="KW-0804">Transcription</keyword>
<dbReference type="Proteomes" id="UP000594638">
    <property type="component" value="Unassembled WGS sequence"/>
</dbReference>
<comment type="subcellular location">
    <subcellularLocation>
        <location evidence="1">Nucleus</location>
    </subcellularLocation>
</comment>
<feature type="compositionally biased region" description="Polar residues" evidence="5">
    <location>
        <begin position="198"/>
        <end position="209"/>
    </location>
</feature>
<sequence length="453" mass="50804">MLFGRWVFGIGMEFNLRFSIIVVLKSASFTWILSVERTREMQPPHHHSRIDLTELKVQIVRKLGPEMSKQYFRYLNSFFSLKLNKVEFNKLCLSILGRENIPLHNLFIRSILKNACSAKVPPQATYNDVVKHSTQVNIKEIPTDGYRQNKPQSTMTQASGLPGSAYGGDILLVSPKKARTGSRDRRTGERRSVLGPNGETSFASQHSTATQSSDFNVILENGTLNPLDIGRPMQHHQEPMQQAGNETIKTSSNGPVSVHNNDLTELLVRDEGKEVYSKKLLRAPLGIPLCSVSIGGGRKALPLSSSSRYFSTYNNGALLDNLTLRERMEQIAATQGLEGVSIDSANILNHGLDCYMKNLIRSCIELVGARCGHDLTKSNIHKHQAYMKLVNSVRPGHQQQMQISGWPLDFQEQKAHCPISLQDFRVAMELNPQQLGEDWSLLLEKICTHAFEE</sequence>
<dbReference type="GO" id="GO:0006357">
    <property type="term" value="P:regulation of transcription by RNA polymerase II"/>
    <property type="evidence" value="ECO:0007669"/>
    <property type="project" value="TreeGrafter"/>
</dbReference>
<proteinExistence type="predicted"/>
<keyword evidence="7" id="KW-1185">Reference proteome</keyword>
<dbReference type="CDD" id="cd22933">
    <property type="entry name" value="HFD_HFI1"/>
    <property type="match status" value="1"/>
</dbReference>
<evidence type="ECO:0000256" key="4">
    <source>
        <dbReference type="ARBA" id="ARBA00023242"/>
    </source>
</evidence>
<dbReference type="EMBL" id="CACTIH010001823">
    <property type="protein sequence ID" value="CAA2964343.1"/>
    <property type="molecule type" value="Genomic_DNA"/>
</dbReference>
<keyword evidence="4" id="KW-0539">Nucleus</keyword>